<keyword evidence="1 4" id="KW-0413">Isomerase</keyword>
<evidence type="ECO:0000256" key="4">
    <source>
        <dbReference type="RuleBase" id="RU003513"/>
    </source>
</evidence>
<dbReference type="NCBIfam" id="TIGR00236">
    <property type="entry name" value="wecB"/>
    <property type="match status" value="1"/>
</dbReference>
<evidence type="ECO:0000313" key="6">
    <source>
        <dbReference type="EMBL" id="QED37756.1"/>
    </source>
</evidence>
<protein>
    <recommendedName>
        <fullName evidence="3">UDP-N-acetylglucosamine 2-epimerase (non-hydrolyzing)</fullName>
        <ecNumber evidence="3">5.1.3.14</ecNumber>
    </recommendedName>
</protein>
<dbReference type="Gene3D" id="3.40.50.2000">
    <property type="entry name" value="Glycogen Phosphorylase B"/>
    <property type="match status" value="2"/>
</dbReference>
<dbReference type="PANTHER" id="PTHR43174:SF2">
    <property type="entry name" value="UDP-N-ACETYLGLUCOSAMINE 2-EPIMERASE"/>
    <property type="match status" value="1"/>
</dbReference>
<gene>
    <name evidence="6" type="ORF">FK178_08480</name>
</gene>
<dbReference type="CDD" id="cd03786">
    <property type="entry name" value="GTB_UDP-GlcNAc_2-Epimerase"/>
    <property type="match status" value="1"/>
</dbReference>
<dbReference type="Proteomes" id="UP000321954">
    <property type="component" value="Chromosome"/>
</dbReference>
<accession>A0A5B8YNC7</accession>
<evidence type="ECO:0000256" key="1">
    <source>
        <dbReference type="ARBA" id="ARBA00023235"/>
    </source>
</evidence>
<organism evidence="6 7">
    <name type="scientific">Antarcticibacterium arcticum</name>
    <dbReference type="NCBI Taxonomy" id="2585771"/>
    <lineage>
        <taxon>Bacteria</taxon>
        <taxon>Pseudomonadati</taxon>
        <taxon>Bacteroidota</taxon>
        <taxon>Flavobacteriia</taxon>
        <taxon>Flavobacteriales</taxon>
        <taxon>Flavobacteriaceae</taxon>
        <taxon>Antarcticibacterium</taxon>
    </lineage>
</organism>
<keyword evidence="7" id="KW-1185">Reference proteome</keyword>
<dbReference type="EMBL" id="CP042476">
    <property type="protein sequence ID" value="QED37756.1"/>
    <property type="molecule type" value="Genomic_DNA"/>
</dbReference>
<feature type="domain" description="UDP-N-acetylglucosamine 2-epimerase" evidence="5">
    <location>
        <begin position="22"/>
        <end position="363"/>
    </location>
</feature>
<evidence type="ECO:0000313" key="7">
    <source>
        <dbReference type="Proteomes" id="UP000321954"/>
    </source>
</evidence>
<dbReference type="RefSeq" id="WP_146833516.1">
    <property type="nucleotide sequence ID" value="NZ_CP042476.1"/>
</dbReference>
<dbReference type="Pfam" id="PF02350">
    <property type="entry name" value="Epimerase_2"/>
    <property type="match status" value="1"/>
</dbReference>
<name>A0A5B8YNC7_9FLAO</name>
<evidence type="ECO:0000256" key="3">
    <source>
        <dbReference type="ARBA" id="ARBA00038858"/>
    </source>
</evidence>
<dbReference type="PANTHER" id="PTHR43174">
    <property type="entry name" value="UDP-N-ACETYLGLUCOSAMINE 2-EPIMERASE"/>
    <property type="match status" value="1"/>
</dbReference>
<reference evidence="6 7" key="1">
    <citation type="submission" date="2019-08" db="EMBL/GenBank/DDBJ databases">
        <title>Antarcticibacterium arcticum sp. nov., a bacterium isolated from marine sediment of the Canadian Beaufort Sea.</title>
        <authorList>
            <person name="Lee Y.M."/>
            <person name="Baek K."/>
            <person name="Lee D.-H."/>
            <person name="Shin S.C."/>
            <person name="Jin Y.K."/>
            <person name="Park Y."/>
        </authorList>
    </citation>
    <scope>NUCLEOTIDE SEQUENCE [LARGE SCALE GENOMIC DNA]</scope>
    <source>
        <strain evidence="6 7">PAMC 28998</strain>
    </source>
</reference>
<dbReference type="SUPFAM" id="SSF53756">
    <property type="entry name" value="UDP-Glycosyltransferase/glycogen phosphorylase"/>
    <property type="match status" value="1"/>
</dbReference>
<dbReference type="InterPro" id="IPR003331">
    <property type="entry name" value="UDP_GlcNAc_Epimerase_2_dom"/>
</dbReference>
<evidence type="ECO:0000256" key="2">
    <source>
        <dbReference type="ARBA" id="ARBA00038209"/>
    </source>
</evidence>
<dbReference type="KEGG" id="anp:FK178_08480"/>
<dbReference type="EC" id="5.1.3.14" evidence="3"/>
<proteinExistence type="inferred from homology"/>
<sequence length="369" mass="40885">MNLLICFGTRPEAIKMAPVIHELKKRNIPFNVCVTAQHREMLDQVLDFFDITPDFDLDLMKSAQTLNGLCAAIFSKIDEVFDKVQPDIVLVHGDTTTASVITQAAFHRQIKVGHVEAGLRTYNKMSPFPEEINRQIIGKIADFHFAPTLKAKGNLMKEQISEENILVTGNSVVDALQWAGKKMENLSLSKEVEALKLRFNPEKKLILVTGHRRENFGKGLEEICEALLEIALNKDVEIVYPVHLNPNVVSTVEKMLSQQTNIHLISPVAYPTMLWLMKRSSLIISDSGGIQEEAPTIGKPVLVTRMISERMEGVEAGCAVISGTSKTVIVAEVNSFLKDPPDFTGKENPYGDGRAAGRIVDFLIAQGHS</sequence>
<dbReference type="GO" id="GO:0008761">
    <property type="term" value="F:UDP-N-acetylglucosamine 2-epimerase activity"/>
    <property type="evidence" value="ECO:0007669"/>
    <property type="project" value="UniProtKB-EC"/>
</dbReference>
<dbReference type="OrthoDB" id="9803238at2"/>
<dbReference type="InterPro" id="IPR029767">
    <property type="entry name" value="WecB-like"/>
</dbReference>
<dbReference type="AlphaFoldDB" id="A0A5B8YNC7"/>
<evidence type="ECO:0000259" key="5">
    <source>
        <dbReference type="Pfam" id="PF02350"/>
    </source>
</evidence>
<comment type="similarity">
    <text evidence="2 4">Belongs to the UDP-N-acetylglucosamine 2-epimerase family.</text>
</comment>